<dbReference type="RefSeq" id="WP_257464877.1">
    <property type="nucleotide sequence ID" value="NZ_BAABXP010000009.1"/>
</dbReference>
<dbReference type="InterPro" id="IPR005119">
    <property type="entry name" value="LysR_subst-bd"/>
</dbReference>
<evidence type="ECO:0000259" key="1">
    <source>
        <dbReference type="Pfam" id="PF03466"/>
    </source>
</evidence>
<evidence type="ECO:0000313" key="3">
    <source>
        <dbReference type="Proteomes" id="UP001549106"/>
    </source>
</evidence>
<comment type="caution">
    <text evidence="2">The sequence shown here is derived from an EMBL/GenBank/DDBJ whole genome shotgun (WGS) entry which is preliminary data.</text>
</comment>
<gene>
    <name evidence="2" type="ORF">ABID24_002257</name>
</gene>
<keyword evidence="3" id="KW-1185">Reference proteome</keyword>
<sequence>MKELILICAVAAVFALCFLILKKLDIFFGDSSRTVISSDRPSMLSIAFEHTEEVSLLNDLLERFSRQAPGCELSLFYGSAKDIQKQLNTGKIDFGFIRADVNTEPDQKLGSFLFLMDENILACEPLGLPVMPLNSQKFLVNALWKKGSRSQEAELFIRLLKAAYLEK</sequence>
<dbReference type="Pfam" id="PF03466">
    <property type="entry name" value="LysR_substrate"/>
    <property type="match status" value="1"/>
</dbReference>
<dbReference type="CDD" id="cd05466">
    <property type="entry name" value="PBP2_LTTR_substrate"/>
    <property type="match status" value="1"/>
</dbReference>
<protein>
    <recommendedName>
        <fullName evidence="1">LysR substrate-binding domain-containing protein</fullName>
    </recommendedName>
</protein>
<feature type="domain" description="LysR substrate-binding" evidence="1">
    <location>
        <begin position="43"/>
        <end position="123"/>
    </location>
</feature>
<accession>A0ABV2M6D9</accession>
<dbReference type="SUPFAM" id="SSF53850">
    <property type="entry name" value="Periplasmic binding protein-like II"/>
    <property type="match status" value="1"/>
</dbReference>
<dbReference type="Gene3D" id="3.40.190.10">
    <property type="entry name" value="Periplasmic binding protein-like II"/>
    <property type="match status" value="1"/>
</dbReference>
<proteinExistence type="predicted"/>
<evidence type="ECO:0000313" key="2">
    <source>
        <dbReference type="EMBL" id="MET3751003.1"/>
    </source>
</evidence>
<dbReference type="EMBL" id="JBEPMJ010000016">
    <property type="protein sequence ID" value="MET3751003.1"/>
    <property type="molecule type" value="Genomic_DNA"/>
</dbReference>
<organism evidence="2 3">
    <name type="scientific">Blautia caecimuris</name>
    <dbReference type="NCBI Taxonomy" id="1796615"/>
    <lineage>
        <taxon>Bacteria</taxon>
        <taxon>Bacillati</taxon>
        <taxon>Bacillota</taxon>
        <taxon>Clostridia</taxon>
        <taxon>Lachnospirales</taxon>
        <taxon>Lachnospiraceae</taxon>
        <taxon>Blautia</taxon>
    </lineage>
</organism>
<name>A0ABV2M6D9_9FIRM</name>
<dbReference type="Proteomes" id="UP001549106">
    <property type="component" value="Unassembled WGS sequence"/>
</dbReference>
<reference evidence="2 3" key="1">
    <citation type="submission" date="2024-06" db="EMBL/GenBank/DDBJ databases">
        <title>Genomic Encyclopedia of Type Strains, Phase IV (KMG-IV): sequencing the most valuable type-strain genomes for metagenomic binning, comparative biology and taxonomic classification.</title>
        <authorList>
            <person name="Goeker M."/>
        </authorList>
    </citation>
    <scope>NUCLEOTIDE SEQUENCE [LARGE SCALE GENOMIC DNA]</scope>
    <source>
        <strain evidence="2 3">DSM 29492</strain>
    </source>
</reference>